<dbReference type="GO" id="GO:0030488">
    <property type="term" value="P:tRNA methylation"/>
    <property type="evidence" value="ECO:0007669"/>
    <property type="project" value="TreeGrafter"/>
</dbReference>
<name>A0A1B3Z7K7_9SPHN</name>
<dbReference type="InterPro" id="IPR004416">
    <property type="entry name" value="MnmG"/>
</dbReference>
<dbReference type="GO" id="GO:0005829">
    <property type="term" value="C:cytosol"/>
    <property type="evidence" value="ECO:0007669"/>
    <property type="project" value="TreeGrafter"/>
</dbReference>
<evidence type="ECO:0000256" key="3">
    <source>
        <dbReference type="ARBA" id="ARBA00007653"/>
    </source>
</evidence>
<comment type="cofactor">
    <cofactor evidence="1 11">
        <name>FAD</name>
        <dbReference type="ChEBI" id="CHEBI:57692"/>
    </cofactor>
</comment>
<keyword evidence="5 11" id="KW-0285">Flavoprotein</keyword>
<dbReference type="GO" id="GO:0002098">
    <property type="term" value="P:tRNA wobble uridine modification"/>
    <property type="evidence" value="ECO:0007669"/>
    <property type="project" value="InterPro"/>
</dbReference>
<dbReference type="SUPFAM" id="SSF51905">
    <property type="entry name" value="FAD/NAD(P)-binding domain"/>
    <property type="match status" value="1"/>
</dbReference>
<feature type="binding site" evidence="11">
    <location>
        <begin position="10"/>
        <end position="15"/>
    </location>
    <ligand>
        <name>FAD</name>
        <dbReference type="ChEBI" id="CHEBI:57692"/>
    </ligand>
</feature>
<keyword evidence="6 11" id="KW-0819">tRNA processing</keyword>
<gene>
    <name evidence="11" type="primary">mnmG</name>
    <name evidence="11" type="synonym">gidA</name>
    <name evidence="13" type="ORF">AWL63_04960</name>
</gene>
<dbReference type="Pfam" id="PF13932">
    <property type="entry name" value="SAM_GIDA_C"/>
    <property type="match status" value="1"/>
</dbReference>
<dbReference type="AlphaFoldDB" id="A0A1B3Z7K7"/>
<dbReference type="SMART" id="SM01228">
    <property type="entry name" value="GIDA_assoc_3"/>
    <property type="match status" value="1"/>
</dbReference>
<evidence type="ECO:0000313" key="13">
    <source>
        <dbReference type="EMBL" id="AOH83413.1"/>
    </source>
</evidence>
<accession>A0A1B3Z7K7</accession>
<comment type="function">
    <text evidence="2 11">NAD-binding protein involved in the addition of a carboxymethylaminomethyl (cmnm) group at the wobble position (U34) of certain tRNAs, forming tRNA-cmnm(5)s(2)U34.</text>
</comment>
<dbReference type="PANTHER" id="PTHR11806:SF0">
    <property type="entry name" value="PROTEIN MTO1 HOMOLOG, MITOCHONDRIAL"/>
    <property type="match status" value="1"/>
</dbReference>
<dbReference type="PRINTS" id="PR00411">
    <property type="entry name" value="PNDRDTASEI"/>
</dbReference>
<comment type="subunit">
    <text evidence="9 11">Homodimer. Heterotetramer of two MnmE and two MnmG subunits.</text>
</comment>
<dbReference type="PROSITE" id="PS01281">
    <property type="entry name" value="GIDA_2"/>
    <property type="match status" value="1"/>
</dbReference>
<dbReference type="GO" id="GO:0050660">
    <property type="term" value="F:flavin adenine dinucleotide binding"/>
    <property type="evidence" value="ECO:0007669"/>
    <property type="project" value="UniProtKB-UniRule"/>
</dbReference>
<evidence type="ECO:0000256" key="6">
    <source>
        <dbReference type="ARBA" id="ARBA00022694"/>
    </source>
</evidence>
<comment type="similarity">
    <text evidence="3 11">Belongs to the MnmG family.</text>
</comment>
<dbReference type="HAMAP" id="MF_00129">
    <property type="entry name" value="MnmG_GidA"/>
    <property type="match status" value="1"/>
</dbReference>
<dbReference type="Gene3D" id="3.50.50.60">
    <property type="entry name" value="FAD/NAD(P)-binding domain"/>
    <property type="match status" value="2"/>
</dbReference>
<proteinExistence type="inferred from homology"/>
<dbReference type="Pfam" id="PF01134">
    <property type="entry name" value="GIDA"/>
    <property type="match status" value="1"/>
</dbReference>
<dbReference type="STRING" id="1560345.AWL63_04960"/>
<evidence type="ECO:0000256" key="2">
    <source>
        <dbReference type="ARBA" id="ARBA00003717"/>
    </source>
</evidence>
<comment type="caution">
    <text evidence="11">Lacks conserved residue(s) required for the propagation of feature annotation.</text>
</comment>
<comment type="subcellular location">
    <subcellularLocation>
        <location evidence="11">Cytoplasm</location>
    </subcellularLocation>
</comment>
<evidence type="ECO:0000256" key="1">
    <source>
        <dbReference type="ARBA" id="ARBA00001974"/>
    </source>
</evidence>
<evidence type="ECO:0000313" key="14">
    <source>
        <dbReference type="Proteomes" id="UP000094256"/>
    </source>
</evidence>
<dbReference type="PROSITE" id="PS01280">
    <property type="entry name" value="GIDA_1"/>
    <property type="match status" value="1"/>
</dbReference>
<reference evidence="13 14" key="1">
    <citation type="submission" date="2016-01" db="EMBL/GenBank/DDBJ databases">
        <title>Complete genome and mega plasmid sequence of Sphingomonas panacis DCY99 elicits systemic resistance in rice to Xanthomonas oryzae.</title>
        <authorList>
            <person name="Kim Y.J."/>
            <person name="Yang D.C."/>
            <person name="Sing P."/>
        </authorList>
    </citation>
    <scope>NUCLEOTIDE SEQUENCE [LARGE SCALE GENOMIC DNA]</scope>
    <source>
        <strain evidence="13 14">DCY99</strain>
    </source>
</reference>
<dbReference type="InterPro" id="IPR002218">
    <property type="entry name" value="MnmG-rel"/>
</dbReference>
<dbReference type="InterPro" id="IPR036188">
    <property type="entry name" value="FAD/NAD-bd_sf"/>
</dbReference>
<dbReference type="InterPro" id="IPR044920">
    <property type="entry name" value="MnmG_C_subdom_sf"/>
</dbReference>
<sequence length="613" mass="64948">MNQFDVIVIGGGHAGTEAAAAAARRGARTALVSFDPSKIGAMSCNPAIGGLGKGHLVREVDAFDGLIARATDAAGIHYRMLNRSKGLAVQGPRVQADRRRYAAAIQSMLARQANLAVVAGEAAALRMVADRVVGITLADGRDLAAPSVVLATGTFLGGRIFRGEERESGGRVGEAAASILAEQLRGAGLPMARLKTGTPPRLDGRTIDWARLDEQPSDTDPWTMSPLTPARTLPQVHCAITRTTEATHAIIRAGLDRSPLFGGAIAGAGPRYCPSIEDKIHRFGDRDGHQIFLEPEGLDDPIIYPNGISTSLPVDVQEALVASIPGLERTRILTPGYAVEYDHIDPRALNATLELRAIPGLFCCGQINGTTGYEEAAGQGLVAGLNAAAHALDIAPVILDRASSYLGVMIDDLVLQGVTEPYRMLTARAEYRLRLRADNAETRLGPIAEAAGCLGEVRRERLKQRCDARARIEAMLERPLSPAELIGRGAPVSTGPHRRPGSEWLRLAGVTVAQVAPDLVADADPSLLAEIVEDVRYAPYLLRQEAEIAMVRGNDAIALAADLDFTGIPGLSAEMVERLSTARPSTLGQAGRLRGITPAALAAILLHARRRAA</sequence>
<dbReference type="FunFam" id="3.50.50.60:FF:000002">
    <property type="entry name" value="tRNA uridine 5-carboxymethylaminomethyl modification enzyme MnmG"/>
    <property type="match status" value="1"/>
</dbReference>
<keyword evidence="14" id="KW-1185">Reference proteome</keyword>
<dbReference type="InterPro" id="IPR026904">
    <property type="entry name" value="MnmG_C"/>
</dbReference>
<keyword evidence="11" id="KW-0963">Cytoplasm</keyword>
<evidence type="ECO:0000256" key="5">
    <source>
        <dbReference type="ARBA" id="ARBA00022630"/>
    </source>
</evidence>
<evidence type="ECO:0000256" key="4">
    <source>
        <dbReference type="ARBA" id="ARBA00020461"/>
    </source>
</evidence>
<feature type="binding site" evidence="11">
    <location>
        <begin position="269"/>
        <end position="283"/>
    </location>
    <ligand>
        <name>NAD(+)</name>
        <dbReference type="ChEBI" id="CHEBI:57540"/>
    </ligand>
</feature>
<protein>
    <recommendedName>
        <fullName evidence="4 11">tRNA uridine 5-carboxymethylaminomethyl modification enzyme MnmG</fullName>
    </recommendedName>
    <alternativeName>
        <fullName evidence="10 11">Glucose-inhibited division protein A</fullName>
    </alternativeName>
</protein>
<dbReference type="RefSeq" id="WP_069203987.1">
    <property type="nucleotide sequence ID" value="NZ_CP014168.1"/>
</dbReference>
<dbReference type="InterPro" id="IPR040131">
    <property type="entry name" value="MnmG_N"/>
</dbReference>
<evidence type="ECO:0000259" key="12">
    <source>
        <dbReference type="SMART" id="SM01228"/>
    </source>
</evidence>
<evidence type="ECO:0000256" key="7">
    <source>
        <dbReference type="ARBA" id="ARBA00022827"/>
    </source>
</evidence>
<dbReference type="InterPro" id="IPR047001">
    <property type="entry name" value="MnmG_C_subdom"/>
</dbReference>
<dbReference type="InterPro" id="IPR020595">
    <property type="entry name" value="MnmG-rel_CS"/>
</dbReference>
<dbReference type="NCBIfam" id="TIGR00136">
    <property type="entry name" value="mnmG_gidA"/>
    <property type="match status" value="1"/>
</dbReference>
<dbReference type="KEGG" id="span:AWL63_04960"/>
<dbReference type="PANTHER" id="PTHR11806">
    <property type="entry name" value="GLUCOSE INHIBITED DIVISION PROTEIN A"/>
    <property type="match status" value="1"/>
</dbReference>
<feature type="domain" description="tRNA uridine 5-carboxymethylaminomethyl modification enzyme C-terminal subdomain" evidence="12">
    <location>
        <begin position="535"/>
        <end position="606"/>
    </location>
</feature>
<evidence type="ECO:0000256" key="8">
    <source>
        <dbReference type="ARBA" id="ARBA00023027"/>
    </source>
</evidence>
<dbReference type="Proteomes" id="UP000094256">
    <property type="component" value="Chromosome"/>
</dbReference>
<dbReference type="EMBL" id="CP014168">
    <property type="protein sequence ID" value="AOH83413.1"/>
    <property type="molecule type" value="Genomic_DNA"/>
</dbReference>
<evidence type="ECO:0000256" key="11">
    <source>
        <dbReference type="HAMAP-Rule" id="MF_00129"/>
    </source>
</evidence>
<dbReference type="Gene3D" id="1.10.150.570">
    <property type="entry name" value="GidA associated domain, C-terminal subdomain"/>
    <property type="match status" value="1"/>
</dbReference>
<organism evidence="13 14">
    <name type="scientific">Sphingomonas panacis</name>
    <dbReference type="NCBI Taxonomy" id="1560345"/>
    <lineage>
        <taxon>Bacteria</taxon>
        <taxon>Pseudomonadati</taxon>
        <taxon>Pseudomonadota</taxon>
        <taxon>Alphaproteobacteria</taxon>
        <taxon>Sphingomonadales</taxon>
        <taxon>Sphingomonadaceae</taxon>
        <taxon>Sphingomonas</taxon>
    </lineage>
</organism>
<keyword evidence="7 11" id="KW-0274">FAD</keyword>
<keyword evidence="8 11" id="KW-0520">NAD</keyword>
<evidence type="ECO:0000256" key="10">
    <source>
        <dbReference type="ARBA" id="ARBA00031800"/>
    </source>
</evidence>
<dbReference type="OrthoDB" id="9815560at2"/>
<evidence type="ECO:0000256" key="9">
    <source>
        <dbReference type="ARBA" id="ARBA00025948"/>
    </source>
</evidence>